<sequence length="265" mass="28846">MSLREDVRRLRSHLKTEMKSIFGRDGASSVPTSNPEAATPTSLHPSLALSQALPESGSNVVSQAKLEGWANLKACLDVIGQVASTGGLGPLKMALEGLADCTRIYEDAAQGRRAYTELPSELEDIFQELQQYIDMSPTVANNVSGICRLLGNEVNYVKNQQARSVTKRLSEAERDEDDILECYKRMRNHLQTLSRKMGVSTLAIVEQHTMDDPVLSLRGRGQLTRSRGQLTRPRGQVKPDMGQAGSGGQIARFGISGSGIAAYET</sequence>
<feature type="region of interest" description="Disordered" evidence="1">
    <location>
        <begin position="222"/>
        <end position="249"/>
    </location>
</feature>
<evidence type="ECO:0000256" key="1">
    <source>
        <dbReference type="SAM" id="MobiDB-lite"/>
    </source>
</evidence>
<evidence type="ECO:0000313" key="3">
    <source>
        <dbReference type="Proteomes" id="UP000663827"/>
    </source>
</evidence>
<feature type="region of interest" description="Disordered" evidence="1">
    <location>
        <begin position="21"/>
        <end position="44"/>
    </location>
</feature>
<evidence type="ECO:0000313" key="2">
    <source>
        <dbReference type="EMBL" id="CAE7076081.1"/>
    </source>
</evidence>
<organism evidence="2 3">
    <name type="scientific">Rhizoctonia solani</name>
    <dbReference type="NCBI Taxonomy" id="456999"/>
    <lineage>
        <taxon>Eukaryota</taxon>
        <taxon>Fungi</taxon>
        <taxon>Dikarya</taxon>
        <taxon>Basidiomycota</taxon>
        <taxon>Agaricomycotina</taxon>
        <taxon>Agaricomycetes</taxon>
        <taxon>Cantharellales</taxon>
        <taxon>Ceratobasidiaceae</taxon>
        <taxon>Rhizoctonia</taxon>
    </lineage>
</organism>
<dbReference type="Proteomes" id="UP000663827">
    <property type="component" value="Unassembled WGS sequence"/>
</dbReference>
<feature type="compositionally biased region" description="Polar residues" evidence="1">
    <location>
        <begin position="29"/>
        <end position="44"/>
    </location>
</feature>
<name>A0A8H3HVD6_9AGAM</name>
<comment type="caution">
    <text evidence="2">The sequence shown here is derived from an EMBL/GenBank/DDBJ whole genome shotgun (WGS) entry which is preliminary data.</text>
</comment>
<protein>
    <submittedName>
        <fullName evidence="2">Uncharacterized protein</fullName>
    </submittedName>
</protein>
<gene>
    <name evidence="2" type="ORF">RDB_LOCUS19796</name>
</gene>
<accession>A0A8H3HVD6</accession>
<dbReference type="EMBL" id="CAJNJQ010000402">
    <property type="protein sequence ID" value="CAE7076081.1"/>
    <property type="molecule type" value="Genomic_DNA"/>
</dbReference>
<dbReference type="AlphaFoldDB" id="A0A8H3HVD6"/>
<proteinExistence type="predicted"/>
<reference evidence="2" key="1">
    <citation type="submission" date="2021-01" db="EMBL/GenBank/DDBJ databases">
        <authorList>
            <person name="Kaushik A."/>
        </authorList>
    </citation>
    <scope>NUCLEOTIDE SEQUENCE</scope>
    <source>
        <strain evidence="2">AG5</strain>
    </source>
</reference>